<name>A0ABW3L1X2_9BACI</name>
<organism evidence="2 3">
    <name type="scientific">Thalassobacillus hwangdonensis</name>
    <dbReference type="NCBI Taxonomy" id="546108"/>
    <lineage>
        <taxon>Bacteria</taxon>
        <taxon>Bacillati</taxon>
        <taxon>Bacillota</taxon>
        <taxon>Bacilli</taxon>
        <taxon>Bacillales</taxon>
        <taxon>Bacillaceae</taxon>
        <taxon>Thalassobacillus</taxon>
    </lineage>
</organism>
<dbReference type="InterPro" id="IPR029068">
    <property type="entry name" value="Glyas_Bleomycin-R_OHBP_Dase"/>
</dbReference>
<dbReference type="InterPro" id="IPR037523">
    <property type="entry name" value="VOC_core"/>
</dbReference>
<dbReference type="InterPro" id="IPR004360">
    <property type="entry name" value="Glyas_Fos-R_dOase_dom"/>
</dbReference>
<evidence type="ECO:0000259" key="1">
    <source>
        <dbReference type="PROSITE" id="PS51819"/>
    </source>
</evidence>
<dbReference type="PROSITE" id="PS51819">
    <property type="entry name" value="VOC"/>
    <property type="match status" value="1"/>
</dbReference>
<protein>
    <submittedName>
        <fullName evidence="2">VOC family protein</fullName>
    </submittedName>
</protein>
<dbReference type="RefSeq" id="WP_386060668.1">
    <property type="nucleotide sequence ID" value="NZ_JBHTKL010000005.1"/>
</dbReference>
<dbReference type="Gene3D" id="3.10.180.10">
    <property type="entry name" value="2,3-Dihydroxybiphenyl 1,2-Dioxygenase, domain 1"/>
    <property type="match status" value="1"/>
</dbReference>
<keyword evidence="3" id="KW-1185">Reference proteome</keyword>
<dbReference type="CDD" id="cd07245">
    <property type="entry name" value="VOC_like"/>
    <property type="match status" value="1"/>
</dbReference>
<reference evidence="3" key="1">
    <citation type="journal article" date="2019" name="Int. J. Syst. Evol. Microbiol.">
        <title>The Global Catalogue of Microorganisms (GCM) 10K type strain sequencing project: providing services to taxonomists for standard genome sequencing and annotation.</title>
        <authorList>
            <consortium name="The Broad Institute Genomics Platform"/>
            <consortium name="The Broad Institute Genome Sequencing Center for Infectious Disease"/>
            <person name="Wu L."/>
            <person name="Ma J."/>
        </authorList>
    </citation>
    <scope>NUCLEOTIDE SEQUENCE [LARGE SCALE GENOMIC DNA]</scope>
    <source>
        <strain evidence="3">CCUG 56607</strain>
    </source>
</reference>
<dbReference type="SUPFAM" id="SSF54593">
    <property type="entry name" value="Glyoxalase/Bleomycin resistance protein/Dihydroxybiphenyl dioxygenase"/>
    <property type="match status" value="1"/>
</dbReference>
<proteinExistence type="predicted"/>
<evidence type="ECO:0000313" key="3">
    <source>
        <dbReference type="Proteomes" id="UP001596990"/>
    </source>
</evidence>
<dbReference type="EMBL" id="JBHTKL010000005">
    <property type="protein sequence ID" value="MFD1019940.1"/>
    <property type="molecule type" value="Genomic_DNA"/>
</dbReference>
<accession>A0ABW3L1X2</accession>
<sequence length="128" mass="14630">MNIEAIHHVSLKTNDLDASRRFYTQVLGLKEMERPAFDFSGAWLQVGESQQIHLIEDPHFTFNESREFDTRGNHLALRVDSYQGAVQWLKEHGIEMKAKPESRSGFAQIFCCDPAGHTVELNAPMNEN</sequence>
<dbReference type="PANTHER" id="PTHR46142">
    <property type="match status" value="1"/>
</dbReference>
<feature type="domain" description="VOC" evidence="1">
    <location>
        <begin position="5"/>
        <end position="124"/>
    </location>
</feature>
<evidence type="ECO:0000313" key="2">
    <source>
        <dbReference type="EMBL" id="MFD1019940.1"/>
    </source>
</evidence>
<comment type="caution">
    <text evidence="2">The sequence shown here is derived from an EMBL/GenBank/DDBJ whole genome shotgun (WGS) entry which is preliminary data.</text>
</comment>
<dbReference type="PANTHER" id="PTHR46142:SF3">
    <property type="entry name" value="F18B13.24 PROTEIN"/>
    <property type="match status" value="1"/>
</dbReference>
<dbReference type="Proteomes" id="UP001596990">
    <property type="component" value="Unassembled WGS sequence"/>
</dbReference>
<dbReference type="Pfam" id="PF00903">
    <property type="entry name" value="Glyoxalase"/>
    <property type="match status" value="1"/>
</dbReference>
<gene>
    <name evidence="2" type="ORF">ACFQ2J_12210</name>
</gene>